<evidence type="ECO:0000313" key="7">
    <source>
        <dbReference type="Proteomes" id="UP000002432"/>
    </source>
</evidence>
<sequence>MSHWRLRLGALLLGCLCAGSLFAQEITGDIRGIVKDASGALVAGATVEVTNTDRNTTIRTVTTDTNGNYVAAYLPVGHYKVSVKKEGFKAAETNNVVLNVHDRLTVDETLQVGSSGQTVTVNENPSQVNLDNATAQGVITGNQVRQLTLVTRNYEQLVAALPGVSTNLASDQLFVGVSNPVGTSNQINFSINGTRPTQNNWQIDGSDNVDRGANLTLLAYPSVDSIQEFNVLRSNYMPEQGRSSGGQVNVITRSGTSAFHGSAYEFFRNDVLNANNFFNNRADVERPAMRWNDFGFTIGGPIYIPGHYNTEKNKTFFFYSQEWRKIITYNTFTSGVLPTSANLGGDFGSTICVALNPDGTCAALGNHVSTISPTAQAYINDIYSKFPAPNNADGTLTWVGRNQFNYREENVRVDHNFSSKFSIFGRYLDDQIPTQEPGGLFTGLAVPGVAVTNTNAPGRNASIHATIAFSPTTLADMGYAYSYGAVISSPAGTMASANSPDVNPTLPFGLGPLLPGIGFFNSTQGLAGFGPYNDYNYNHNAFATLTKVIGKHSLKFGGTFNYYTKDENVNGYGLQSGSYTFADCVDSSATVTSPYPCSDTGSTDQEWANFLNGNVSSFNQTNIDFRALVHQHQWEFFGQDEWRLTPYFTLSYGVRYSLFQAPTYGNGLLTTFDPSKFDSTNTPAIDSNGLYAAVPSAPYTNGILIGGKDSPYGDAVNRTPKLNFAPRLGFAWDPTHTGTTSIRGGFGLFFDSPAVNSMEQFQPGNPPFVTSTSISNTNFDNPGSVQAAPNLSPPDIGGIAPNWKQPYTMMWSLDVQHQFTPSTIFDIGYYGNAGRHLIGVVDVNQAPLGGFQALGIPGPVSSGDTQKLNQIRPYQGYASIDLFSPVFTSSYNGLQTSFTKHFTENSMIVLNYTWSHALGTASSDYRAPQYSMDIGAEYGNLDYDRRNMFTANYVYDLPFFKHQQGVAGHVLGGWEVSGLFYAYSGAHYTASASRDPGGLGLRDPNTFEGGRPDLIGNPQQGAPNHLDKWFNTSAFALVPAGDVRVGNEPRGVIVGPGYFRWDASLFKNIKFTERLNLQFRAEAFNVLNHTNFNAPNVSATSSLFGQILSARDPRQLQLALKLTF</sequence>
<comment type="subcellular location">
    <subcellularLocation>
        <location evidence="1">Cell outer membrane</location>
    </subcellularLocation>
</comment>
<keyword evidence="7" id="KW-1185">Reference proteome</keyword>
<name>Q1IPR3_KORVE</name>
<dbReference type="SUPFAM" id="SSF49464">
    <property type="entry name" value="Carboxypeptidase regulatory domain-like"/>
    <property type="match status" value="1"/>
</dbReference>
<evidence type="ECO:0000259" key="5">
    <source>
        <dbReference type="Pfam" id="PF25183"/>
    </source>
</evidence>
<dbReference type="Proteomes" id="UP000002432">
    <property type="component" value="Chromosome"/>
</dbReference>
<evidence type="ECO:0000256" key="4">
    <source>
        <dbReference type="SAM" id="SignalP"/>
    </source>
</evidence>
<dbReference type="SUPFAM" id="SSF56935">
    <property type="entry name" value="Porins"/>
    <property type="match status" value="1"/>
</dbReference>
<dbReference type="EMBL" id="CP000360">
    <property type="protein sequence ID" value="ABF41137.1"/>
    <property type="molecule type" value="Genomic_DNA"/>
</dbReference>
<keyword evidence="4" id="KW-0732">Signal</keyword>
<dbReference type="AlphaFoldDB" id="Q1IPR3"/>
<keyword evidence="6" id="KW-0675">Receptor</keyword>
<dbReference type="Pfam" id="PF25183">
    <property type="entry name" value="OMP_b-brl_4"/>
    <property type="match status" value="1"/>
</dbReference>
<evidence type="ECO:0000313" key="6">
    <source>
        <dbReference type="EMBL" id="ABF41137.1"/>
    </source>
</evidence>
<feature type="chain" id="PRO_5004191558" evidence="4">
    <location>
        <begin position="24"/>
        <end position="1124"/>
    </location>
</feature>
<gene>
    <name evidence="6" type="ordered locus">Acid345_2136</name>
</gene>
<dbReference type="eggNOG" id="COG1629">
    <property type="taxonomic scope" value="Bacteria"/>
</dbReference>
<proteinExistence type="predicted"/>
<dbReference type="InterPro" id="IPR057601">
    <property type="entry name" value="Oar-like_b-barrel"/>
</dbReference>
<dbReference type="STRING" id="204669.Acid345_2136"/>
<dbReference type="KEGG" id="aba:Acid345_2136"/>
<feature type="signal peptide" evidence="4">
    <location>
        <begin position="1"/>
        <end position="23"/>
    </location>
</feature>
<protein>
    <submittedName>
        <fullName evidence="6">TonB-dependent receptor</fullName>
    </submittedName>
</protein>
<keyword evidence="2" id="KW-0472">Membrane</keyword>
<dbReference type="HOGENOM" id="CLU_006298_0_0_0"/>
<keyword evidence="3" id="KW-0998">Cell outer membrane</keyword>
<dbReference type="RefSeq" id="WP_011522938.1">
    <property type="nucleotide sequence ID" value="NC_008009.1"/>
</dbReference>
<dbReference type="InterPro" id="IPR008969">
    <property type="entry name" value="CarboxyPept-like_regulatory"/>
</dbReference>
<dbReference type="Gene3D" id="2.60.40.1120">
    <property type="entry name" value="Carboxypeptidase-like, regulatory domain"/>
    <property type="match status" value="1"/>
</dbReference>
<dbReference type="InterPro" id="IPR036942">
    <property type="entry name" value="Beta-barrel_TonB_sf"/>
</dbReference>
<feature type="domain" description="TonB-dependent transporter Oar-like beta-barrel" evidence="5">
    <location>
        <begin position="251"/>
        <end position="1117"/>
    </location>
</feature>
<dbReference type="Gene3D" id="2.40.170.20">
    <property type="entry name" value="TonB-dependent receptor, beta-barrel domain"/>
    <property type="match status" value="1"/>
</dbReference>
<reference evidence="6 7" key="1">
    <citation type="journal article" date="2009" name="Appl. Environ. Microbiol.">
        <title>Three genomes from the phylum Acidobacteria provide insight into the lifestyles of these microorganisms in soils.</title>
        <authorList>
            <person name="Ward N.L."/>
            <person name="Challacombe J.F."/>
            <person name="Janssen P.H."/>
            <person name="Henrissat B."/>
            <person name="Coutinho P.M."/>
            <person name="Wu M."/>
            <person name="Xie G."/>
            <person name="Haft D.H."/>
            <person name="Sait M."/>
            <person name="Badger J."/>
            <person name="Barabote R.D."/>
            <person name="Bradley B."/>
            <person name="Brettin T.S."/>
            <person name="Brinkac L.M."/>
            <person name="Bruce D."/>
            <person name="Creasy T."/>
            <person name="Daugherty S.C."/>
            <person name="Davidsen T.M."/>
            <person name="DeBoy R.T."/>
            <person name="Detter J.C."/>
            <person name="Dodson R.J."/>
            <person name="Durkin A.S."/>
            <person name="Ganapathy A."/>
            <person name="Gwinn-Giglio M."/>
            <person name="Han C.S."/>
            <person name="Khouri H."/>
            <person name="Kiss H."/>
            <person name="Kothari S.P."/>
            <person name="Madupu R."/>
            <person name="Nelson K.E."/>
            <person name="Nelson W.C."/>
            <person name="Paulsen I."/>
            <person name="Penn K."/>
            <person name="Ren Q."/>
            <person name="Rosovitz M.J."/>
            <person name="Selengut J.D."/>
            <person name="Shrivastava S."/>
            <person name="Sullivan S.A."/>
            <person name="Tapia R."/>
            <person name="Thompson L.S."/>
            <person name="Watkins K.L."/>
            <person name="Yang Q."/>
            <person name="Yu C."/>
            <person name="Zafar N."/>
            <person name="Zhou L."/>
            <person name="Kuske C.R."/>
        </authorList>
    </citation>
    <scope>NUCLEOTIDE SEQUENCE [LARGE SCALE GENOMIC DNA]</scope>
    <source>
        <strain evidence="6 7">Ellin345</strain>
    </source>
</reference>
<organism evidence="6 7">
    <name type="scientific">Koribacter versatilis (strain Ellin345)</name>
    <dbReference type="NCBI Taxonomy" id="204669"/>
    <lineage>
        <taxon>Bacteria</taxon>
        <taxon>Pseudomonadati</taxon>
        <taxon>Acidobacteriota</taxon>
        <taxon>Terriglobia</taxon>
        <taxon>Terriglobales</taxon>
        <taxon>Candidatus Korobacteraceae</taxon>
        <taxon>Candidatus Korobacter</taxon>
    </lineage>
</organism>
<dbReference type="GO" id="GO:0009279">
    <property type="term" value="C:cell outer membrane"/>
    <property type="evidence" value="ECO:0007669"/>
    <property type="project" value="UniProtKB-SubCell"/>
</dbReference>
<dbReference type="EnsemblBacteria" id="ABF41137">
    <property type="protein sequence ID" value="ABF41137"/>
    <property type="gene ID" value="Acid345_2136"/>
</dbReference>
<evidence type="ECO:0000256" key="1">
    <source>
        <dbReference type="ARBA" id="ARBA00004442"/>
    </source>
</evidence>
<accession>Q1IPR3</accession>
<dbReference type="OrthoDB" id="97893at2"/>
<evidence type="ECO:0000256" key="2">
    <source>
        <dbReference type="ARBA" id="ARBA00023136"/>
    </source>
</evidence>
<dbReference type="Pfam" id="PF13620">
    <property type="entry name" value="CarboxypepD_reg"/>
    <property type="match status" value="1"/>
</dbReference>
<evidence type="ECO:0000256" key="3">
    <source>
        <dbReference type="ARBA" id="ARBA00023237"/>
    </source>
</evidence>